<keyword evidence="4 6" id="KW-0472">Membrane</keyword>
<comment type="subcellular location">
    <subcellularLocation>
        <location evidence="1">Membrane</location>
    </subcellularLocation>
</comment>
<dbReference type="GO" id="GO:0016020">
    <property type="term" value="C:membrane"/>
    <property type="evidence" value="ECO:0007669"/>
    <property type="project" value="UniProtKB-SubCell"/>
</dbReference>
<dbReference type="GO" id="GO:0008610">
    <property type="term" value="P:lipid biosynthetic process"/>
    <property type="evidence" value="ECO:0007669"/>
    <property type="project" value="InterPro"/>
</dbReference>
<evidence type="ECO:0000256" key="5">
    <source>
        <dbReference type="SAM" id="MobiDB-lite"/>
    </source>
</evidence>
<dbReference type="InterPro" id="IPR006694">
    <property type="entry name" value="Fatty_acid_hydroxylase"/>
</dbReference>
<dbReference type="GO" id="GO:0005506">
    <property type="term" value="F:iron ion binding"/>
    <property type="evidence" value="ECO:0007669"/>
    <property type="project" value="InterPro"/>
</dbReference>
<feature type="compositionally biased region" description="Polar residues" evidence="5">
    <location>
        <begin position="8"/>
        <end position="24"/>
    </location>
</feature>
<evidence type="ECO:0000259" key="7">
    <source>
        <dbReference type="Pfam" id="PF04116"/>
    </source>
</evidence>
<keyword evidence="9" id="KW-1185">Reference proteome</keyword>
<dbReference type="Pfam" id="PF04116">
    <property type="entry name" value="FA_hydroxylase"/>
    <property type="match status" value="1"/>
</dbReference>
<feature type="domain" description="Fatty acid hydroxylase" evidence="7">
    <location>
        <begin position="204"/>
        <end position="335"/>
    </location>
</feature>
<evidence type="ECO:0000256" key="2">
    <source>
        <dbReference type="ARBA" id="ARBA00022692"/>
    </source>
</evidence>
<accession>A0AAV2HBC9</accession>
<evidence type="ECO:0000313" key="8">
    <source>
        <dbReference type="EMBL" id="CAL1531076.1"/>
    </source>
</evidence>
<keyword evidence="3 6" id="KW-1133">Transmembrane helix</keyword>
<evidence type="ECO:0000313" key="9">
    <source>
        <dbReference type="Proteomes" id="UP001497497"/>
    </source>
</evidence>
<dbReference type="EMBL" id="CAXITT010000081">
    <property type="protein sequence ID" value="CAL1531076.1"/>
    <property type="molecule type" value="Genomic_DNA"/>
</dbReference>
<sequence>MPPESSPAGGTSISNVSHSTTRQTPDPCCDQTDAKTTNDVHIGDTASSVTDSYYFVTQVSRAVALAVIVLSIYSRNCIQAHVDTLWAWLRHDSVFRSAYFETIYVTAVYGLIIAAYPYAAHYMPFLQRFKVTGDVTYIHQTTPGIVLEAVKYVAPLLAADAVIVKRYWDVHESEWETRRHQWIQTTRALPGDAPPFLLLCAQVAASVFVFDFLFFGVHLLLHKNLFLFKHFHAVHHQHTLMHAHVTNQLSVVERLLLIASANYALKLFRCHPLTRVVYVPVFLWLLVDNHTGYDLPWGPHRLVPWGLMGGPAKHYAHHVHGTRHYQPFFNYLDSWLEGRRPTNAHNQVEGRQSLHLQKRD</sequence>
<proteinExistence type="predicted"/>
<keyword evidence="2 6" id="KW-0812">Transmembrane</keyword>
<comment type="caution">
    <text evidence="8">The sequence shown here is derived from an EMBL/GenBank/DDBJ whole genome shotgun (WGS) entry which is preliminary data.</text>
</comment>
<feature type="transmembrane region" description="Helical" evidence="6">
    <location>
        <begin position="98"/>
        <end position="119"/>
    </location>
</feature>
<evidence type="ECO:0000256" key="3">
    <source>
        <dbReference type="ARBA" id="ARBA00022989"/>
    </source>
</evidence>
<evidence type="ECO:0000256" key="1">
    <source>
        <dbReference type="ARBA" id="ARBA00004370"/>
    </source>
</evidence>
<feature type="transmembrane region" description="Helical" evidence="6">
    <location>
        <begin position="196"/>
        <end position="221"/>
    </location>
</feature>
<reference evidence="8 9" key="1">
    <citation type="submission" date="2024-04" db="EMBL/GenBank/DDBJ databases">
        <authorList>
            <consortium name="Genoscope - CEA"/>
            <person name="William W."/>
        </authorList>
    </citation>
    <scope>NUCLEOTIDE SEQUENCE [LARGE SCALE GENOMIC DNA]</scope>
</reference>
<evidence type="ECO:0000256" key="4">
    <source>
        <dbReference type="ARBA" id="ARBA00023136"/>
    </source>
</evidence>
<gene>
    <name evidence="8" type="ORF">GSLYS_00005201001</name>
</gene>
<protein>
    <recommendedName>
        <fullName evidence="7">Fatty acid hydroxylase domain-containing protein</fullName>
    </recommendedName>
</protein>
<evidence type="ECO:0000256" key="6">
    <source>
        <dbReference type="SAM" id="Phobius"/>
    </source>
</evidence>
<dbReference type="Proteomes" id="UP001497497">
    <property type="component" value="Unassembled WGS sequence"/>
</dbReference>
<dbReference type="PANTHER" id="PTHR11863">
    <property type="entry name" value="STEROL DESATURASE"/>
    <property type="match status" value="1"/>
</dbReference>
<dbReference type="InterPro" id="IPR050307">
    <property type="entry name" value="Sterol_Desaturase_Related"/>
</dbReference>
<feature type="transmembrane region" description="Helical" evidence="6">
    <location>
        <begin position="53"/>
        <end position="73"/>
    </location>
</feature>
<organism evidence="8 9">
    <name type="scientific">Lymnaea stagnalis</name>
    <name type="common">Great pond snail</name>
    <name type="synonym">Helix stagnalis</name>
    <dbReference type="NCBI Taxonomy" id="6523"/>
    <lineage>
        <taxon>Eukaryota</taxon>
        <taxon>Metazoa</taxon>
        <taxon>Spiralia</taxon>
        <taxon>Lophotrochozoa</taxon>
        <taxon>Mollusca</taxon>
        <taxon>Gastropoda</taxon>
        <taxon>Heterobranchia</taxon>
        <taxon>Euthyneura</taxon>
        <taxon>Panpulmonata</taxon>
        <taxon>Hygrophila</taxon>
        <taxon>Lymnaeoidea</taxon>
        <taxon>Lymnaeidae</taxon>
        <taxon>Lymnaea</taxon>
    </lineage>
</organism>
<dbReference type="AlphaFoldDB" id="A0AAV2HBC9"/>
<name>A0AAV2HBC9_LYMST</name>
<dbReference type="GO" id="GO:0016491">
    <property type="term" value="F:oxidoreductase activity"/>
    <property type="evidence" value="ECO:0007669"/>
    <property type="project" value="InterPro"/>
</dbReference>
<feature type="region of interest" description="Disordered" evidence="5">
    <location>
        <begin position="1"/>
        <end position="33"/>
    </location>
</feature>